<evidence type="ECO:0000259" key="9">
    <source>
        <dbReference type="PROSITE" id="PS50850"/>
    </source>
</evidence>
<dbReference type="InterPro" id="IPR036259">
    <property type="entry name" value="MFS_trans_sf"/>
</dbReference>
<feature type="transmembrane region" description="Helical" evidence="8">
    <location>
        <begin position="395"/>
        <end position="420"/>
    </location>
</feature>
<evidence type="ECO:0000256" key="5">
    <source>
        <dbReference type="ARBA" id="ARBA00022692"/>
    </source>
</evidence>
<dbReference type="CDD" id="cd17321">
    <property type="entry name" value="MFS_MMR_MDR_like"/>
    <property type="match status" value="1"/>
</dbReference>
<gene>
    <name evidence="10" type="ORF">AAJCM20276_28450</name>
</gene>
<feature type="transmembrane region" description="Helical" evidence="8">
    <location>
        <begin position="108"/>
        <end position="130"/>
    </location>
</feature>
<dbReference type="RefSeq" id="WP_099348576.1">
    <property type="nucleotide sequence ID" value="NZ_AP023326.1"/>
</dbReference>
<dbReference type="InterPro" id="IPR020846">
    <property type="entry name" value="MFS_dom"/>
</dbReference>
<dbReference type="EMBL" id="AP023326">
    <property type="protein sequence ID" value="BCI68221.1"/>
    <property type="molecule type" value="Genomic_DNA"/>
</dbReference>
<keyword evidence="4" id="KW-1003">Cell membrane</keyword>
<dbReference type="AlphaFoldDB" id="A0A6S6PNG1"/>
<dbReference type="PANTHER" id="PTHR42718:SF9">
    <property type="entry name" value="MAJOR FACILITATOR SUPERFAMILY MULTIDRUG TRANSPORTER MFSC"/>
    <property type="match status" value="1"/>
</dbReference>
<keyword evidence="7 8" id="KW-0472">Membrane</keyword>
<dbReference type="Gene3D" id="1.20.1250.20">
    <property type="entry name" value="MFS general substrate transporter like domains"/>
    <property type="match status" value="1"/>
</dbReference>
<feature type="transmembrane region" description="Helical" evidence="8">
    <location>
        <begin position="15"/>
        <end position="39"/>
    </location>
</feature>
<sequence length="479" mass="49469">MPQQVTQPDSRRHQWLVLASCCLSLLLVMMDVTIVNVVLPSIKQAFGASLSGLQWIVDAYTLTVAALLMAAGTLADRFGRRKVFLTGIVIFCTASAFCGLALTPTQMIVARILQGVGGAMLNPVALSIIANTFLDPGDRARAIGLWGMMSGIALALGPAVGGFIADALNWRAVFWINVPVGLIALAMTIRFVPESRSPIPARFDPAGQGLAALTSMALVGALIEGPDLGWQSAPILGLLILSVLSLGAFLIVEKRSTHPMLNLGFFRSVPFASATVLAVLCFAVFSSLLFLSTIYLQDVRGFAPGAAGWKLMPFAVAVVIAAPLSGRLVAAQGARVPLVLSGCGLAGGAWMLTGLAADTSPLWLAVAYALTGAGFGLCNAPITNAAVSGMPRRQAGLAAAVASTSRQIGAALGVAIAGSLRGAGIVSEDRAEFAASFLHLSYFVCWIAAVLGGSVVLVGALATSGYARASAERVARDFS</sequence>
<dbReference type="InterPro" id="IPR011701">
    <property type="entry name" value="MFS"/>
</dbReference>
<dbReference type="PRINTS" id="PR01036">
    <property type="entry name" value="TCRTETB"/>
</dbReference>
<evidence type="ECO:0000256" key="1">
    <source>
        <dbReference type="ARBA" id="ARBA00004651"/>
    </source>
</evidence>
<dbReference type="Gene3D" id="1.20.1720.10">
    <property type="entry name" value="Multidrug resistance protein D"/>
    <property type="match status" value="1"/>
</dbReference>
<evidence type="ECO:0000313" key="11">
    <source>
        <dbReference type="Proteomes" id="UP000515220"/>
    </source>
</evidence>
<feature type="domain" description="Major facilitator superfamily (MFS) profile" evidence="9">
    <location>
        <begin position="17"/>
        <end position="471"/>
    </location>
</feature>
<feature type="transmembrane region" description="Helical" evidence="8">
    <location>
        <begin position="205"/>
        <end position="223"/>
    </location>
</feature>
<comment type="similarity">
    <text evidence="2">Belongs to the major facilitator superfamily. EmrB family.</text>
</comment>
<dbReference type="NCBIfam" id="TIGR00711">
    <property type="entry name" value="efflux_EmrB"/>
    <property type="match status" value="1"/>
</dbReference>
<dbReference type="PANTHER" id="PTHR42718">
    <property type="entry name" value="MAJOR FACILITATOR SUPERFAMILY MULTIDRUG TRANSPORTER MFSC"/>
    <property type="match status" value="1"/>
</dbReference>
<evidence type="ECO:0000256" key="3">
    <source>
        <dbReference type="ARBA" id="ARBA00022448"/>
    </source>
</evidence>
<keyword evidence="6 8" id="KW-1133">Transmembrane helix</keyword>
<feature type="transmembrane region" description="Helical" evidence="8">
    <location>
        <begin position="336"/>
        <end position="356"/>
    </location>
</feature>
<dbReference type="SUPFAM" id="SSF103473">
    <property type="entry name" value="MFS general substrate transporter"/>
    <property type="match status" value="1"/>
</dbReference>
<evidence type="ECO:0000256" key="7">
    <source>
        <dbReference type="ARBA" id="ARBA00023136"/>
    </source>
</evidence>
<organism evidence="10 11">
    <name type="scientific">Acetobacter aceti</name>
    <dbReference type="NCBI Taxonomy" id="435"/>
    <lineage>
        <taxon>Bacteria</taxon>
        <taxon>Pseudomonadati</taxon>
        <taxon>Pseudomonadota</taxon>
        <taxon>Alphaproteobacteria</taxon>
        <taxon>Acetobacterales</taxon>
        <taxon>Acetobacteraceae</taxon>
        <taxon>Acetobacter</taxon>
        <taxon>Acetobacter subgen. Acetobacter</taxon>
    </lineage>
</organism>
<protein>
    <submittedName>
        <fullName evidence="10">MFS transporter</fullName>
    </submittedName>
</protein>
<dbReference type="PROSITE" id="PS00216">
    <property type="entry name" value="SUGAR_TRANSPORT_1"/>
    <property type="match status" value="1"/>
</dbReference>
<feature type="transmembrane region" description="Helical" evidence="8">
    <location>
        <begin position="51"/>
        <end position="71"/>
    </location>
</feature>
<reference evidence="10 11" key="1">
    <citation type="submission" date="2020-07" db="EMBL/GenBank/DDBJ databases">
        <title>Complete Genome Sequence of an acetic acid bacterium, Acetobacter aceti JCM20276.</title>
        <authorList>
            <person name="Hirose Y."/>
            <person name="Mihara H."/>
        </authorList>
    </citation>
    <scope>NUCLEOTIDE SEQUENCE [LARGE SCALE GENOMIC DNA]</scope>
    <source>
        <strain evidence="10 11">JCM20276</strain>
    </source>
</reference>
<feature type="transmembrane region" description="Helical" evidence="8">
    <location>
        <begin position="142"/>
        <end position="160"/>
    </location>
</feature>
<dbReference type="Pfam" id="PF07690">
    <property type="entry name" value="MFS_1"/>
    <property type="match status" value="1"/>
</dbReference>
<name>A0A6S6PNG1_ACEAC</name>
<feature type="transmembrane region" description="Helical" evidence="8">
    <location>
        <begin position="311"/>
        <end position="329"/>
    </location>
</feature>
<evidence type="ECO:0000256" key="2">
    <source>
        <dbReference type="ARBA" id="ARBA00008537"/>
    </source>
</evidence>
<comment type="subcellular location">
    <subcellularLocation>
        <location evidence="1">Cell membrane</location>
        <topology evidence="1">Multi-pass membrane protein</topology>
    </subcellularLocation>
</comment>
<feature type="transmembrane region" description="Helical" evidence="8">
    <location>
        <begin position="235"/>
        <end position="252"/>
    </location>
</feature>
<feature type="transmembrane region" description="Helical" evidence="8">
    <location>
        <begin position="264"/>
        <end position="291"/>
    </location>
</feature>
<dbReference type="InterPro" id="IPR005829">
    <property type="entry name" value="Sugar_transporter_CS"/>
</dbReference>
<accession>A0A6S6PNG1</accession>
<dbReference type="GO" id="GO:0005886">
    <property type="term" value="C:plasma membrane"/>
    <property type="evidence" value="ECO:0007669"/>
    <property type="project" value="UniProtKB-SubCell"/>
</dbReference>
<evidence type="ECO:0000256" key="6">
    <source>
        <dbReference type="ARBA" id="ARBA00022989"/>
    </source>
</evidence>
<dbReference type="PROSITE" id="PS50850">
    <property type="entry name" value="MFS"/>
    <property type="match status" value="1"/>
</dbReference>
<dbReference type="InterPro" id="IPR004638">
    <property type="entry name" value="EmrB-like"/>
</dbReference>
<feature type="transmembrane region" description="Helical" evidence="8">
    <location>
        <begin position="83"/>
        <end position="102"/>
    </location>
</feature>
<proteinExistence type="inferred from homology"/>
<dbReference type="GO" id="GO:0022857">
    <property type="term" value="F:transmembrane transporter activity"/>
    <property type="evidence" value="ECO:0007669"/>
    <property type="project" value="InterPro"/>
</dbReference>
<evidence type="ECO:0000313" key="10">
    <source>
        <dbReference type="EMBL" id="BCI68221.1"/>
    </source>
</evidence>
<dbReference type="Proteomes" id="UP000515220">
    <property type="component" value="Chromosome"/>
</dbReference>
<keyword evidence="3" id="KW-0813">Transport</keyword>
<evidence type="ECO:0000256" key="4">
    <source>
        <dbReference type="ARBA" id="ARBA00022475"/>
    </source>
</evidence>
<feature type="transmembrane region" description="Helical" evidence="8">
    <location>
        <begin position="440"/>
        <end position="463"/>
    </location>
</feature>
<evidence type="ECO:0000256" key="8">
    <source>
        <dbReference type="SAM" id="Phobius"/>
    </source>
</evidence>
<feature type="transmembrane region" description="Helical" evidence="8">
    <location>
        <begin position="362"/>
        <end position="383"/>
    </location>
</feature>
<keyword evidence="5 8" id="KW-0812">Transmembrane</keyword>
<feature type="transmembrane region" description="Helical" evidence="8">
    <location>
        <begin position="172"/>
        <end position="193"/>
    </location>
</feature>